<proteinExistence type="predicted"/>
<dbReference type="RefSeq" id="WP_341415421.1">
    <property type="nucleotide sequence ID" value="NZ_JBBPCC010000005.1"/>
</dbReference>
<dbReference type="EMBL" id="JBBPCC010000005">
    <property type="protein sequence ID" value="MEK8128354.1"/>
    <property type="molecule type" value="Genomic_DNA"/>
</dbReference>
<sequence length="90" mass="10044">MALQKKVLTDSGVEITQAYARIDTISGSKESVDITLNYYVSQLAVSEGKSYLKQELYTFIPSVEDESDNFIKQGYEHLKALSEFEGAVDV</sequence>
<organism evidence="1 2">
    <name type="scientific">Paenibacillus filicis</name>
    <dbReference type="NCBI Taxonomy" id="669464"/>
    <lineage>
        <taxon>Bacteria</taxon>
        <taxon>Bacillati</taxon>
        <taxon>Bacillota</taxon>
        <taxon>Bacilli</taxon>
        <taxon>Bacillales</taxon>
        <taxon>Paenibacillaceae</taxon>
        <taxon>Paenibacillus</taxon>
    </lineage>
</organism>
<comment type="caution">
    <text evidence="1">The sequence shown here is derived from an EMBL/GenBank/DDBJ whole genome shotgun (WGS) entry which is preliminary data.</text>
</comment>
<evidence type="ECO:0000313" key="1">
    <source>
        <dbReference type="EMBL" id="MEK8128354.1"/>
    </source>
</evidence>
<evidence type="ECO:0000313" key="2">
    <source>
        <dbReference type="Proteomes" id="UP001469365"/>
    </source>
</evidence>
<accession>A0ABU9DHW2</accession>
<keyword evidence="2" id="KW-1185">Reference proteome</keyword>
<dbReference type="Proteomes" id="UP001469365">
    <property type="component" value="Unassembled WGS sequence"/>
</dbReference>
<gene>
    <name evidence="1" type="ORF">WMW72_10610</name>
</gene>
<name>A0ABU9DHW2_9BACL</name>
<reference evidence="1 2" key="1">
    <citation type="submission" date="2024-04" db="EMBL/GenBank/DDBJ databases">
        <title>draft genome sequnece of Paenibacillus filicis.</title>
        <authorList>
            <person name="Kim D.-U."/>
        </authorList>
    </citation>
    <scope>NUCLEOTIDE SEQUENCE [LARGE SCALE GENOMIC DNA]</scope>
    <source>
        <strain evidence="1 2">KACC14197</strain>
    </source>
</reference>
<protein>
    <submittedName>
        <fullName evidence="1">Uncharacterized protein</fullName>
    </submittedName>
</protein>